<name>A0ACC2K2R4_PERAE</name>
<comment type="caution">
    <text evidence="1">The sequence shown here is derived from an EMBL/GenBank/DDBJ whole genome shotgun (WGS) entry which is preliminary data.</text>
</comment>
<protein>
    <submittedName>
        <fullName evidence="1">Uncharacterized protein</fullName>
    </submittedName>
</protein>
<dbReference type="EMBL" id="CM056820">
    <property type="protein sequence ID" value="KAJ8615401.1"/>
    <property type="molecule type" value="Genomic_DNA"/>
</dbReference>
<keyword evidence="2" id="KW-1185">Reference proteome</keyword>
<dbReference type="Proteomes" id="UP001234297">
    <property type="component" value="Chromosome 12"/>
</dbReference>
<reference evidence="1 2" key="1">
    <citation type="journal article" date="2022" name="Hortic Res">
        <title>A haplotype resolved chromosomal level avocado genome allows analysis of novel avocado genes.</title>
        <authorList>
            <person name="Nath O."/>
            <person name="Fletcher S.J."/>
            <person name="Hayward A."/>
            <person name="Shaw L.M."/>
            <person name="Masouleh A.K."/>
            <person name="Furtado A."/>
            <person name="Henry R.J."/>
            <person name="Mitter N."/>
        </authorList>
    </citation>
    <scope>NUCLEOTIDE SEQUENCE [LARGE SCALE GENOMIC DNA]</scope>
    <source>
        <strain evidence="2">cv. Hass</strain>
    </source>
</reference>
<gene>
    <name evidence="1" type="ORF">MRB53_034773</name>
</gene>
<organism evidence="1 2">
    <name type="scientific">Persea americana</name>
    <name type="common">Avocado</name>
    <dbReference type="NCBI Taxonomy" id="3435"/>
    <lineage>
        <taxon>Eukaryota</taxon>
        <taxon>Viridiplantae</taxon>
        <taxon>Streptophyta</taxon>
        <taxon>Embryophyta</taxon>
        <taxon>Tracheophyta</taxon>
        <taxon>Spermatophyta</taxon>
        <taxon>Magnoliopsida</taxon>
        <taxon>Magnoliidae</taxon>
        <taxon>Laurales</taxon>
        <taxon>Lauraceae</taxon>
        <taxon>Persea</taxon>
    </lineage>
</organism>
<evidence type="ECO:0000313" key="2">
    <source>
        <dbReference type="Proteomes" id="UP001234297"/>
    </source>
</evidence>
<evidence type="ECO:0000313" key="1">
    <source>
        <dbReference type="EMBL" id="KAJ8615401.1"/>
    </source>
</evidence>
<proteinExistence type="predicted"/>
<sequence>MLSPFPILRIFEKLWLDLAAMFEFEPSSRIFHDYGLVVMLGPSSSSYFFRGSSSRTNKGKEPVTDAPSRSTRSSNAAVQQAWEEAEVAAWIQAERAKASMESTCKSRPSIEDSGERPDFDGGEGASSSSSRRGKRRRGHCRSQRRHESSPDLEIPSTIVEEASGDDDEPPEKRSRGEETIDDEDDGSMMPEVSTDEAVKDLSWHLRKNPEILK</sequence>
<accession>A0ACC2K2R4</accession>